<feature type="repeat" description="ANK" evidence="3">
    <location>
        <begin position="333"/>
        <end position="365"/>
    </location>
</feature>
<dbReference type="PANTHER" id="PTHR24198">
    <property type="entry name" value="ANKYRIN REPEAT AND PROTEIN KINASE DOMAIN-CONTAINING PROTEIN"/>
    <property type="match status" value="1"/>
</dbReference>
<dbReference type="AlphaFoldDB" id="A0AA40A2W5"/>
<dbReference type="Proteomes" id="UP001172102">
    <property type="component" value="Unassembled WGS sequence"/>
</dbReference>
<sequence>MFLLAQLHMDSLARKLTRREVRAALGSLPKELYDTYDQAMHRIHSQNGDQAALADRVLSWLSYPLRPLTVPELQHALAVEPGDNDLDEEGLYDAELLVSVCAGLVTLDEEGSRIRLVHYTTQEYFVYIRGDRFPEAPTEIAKTCLTYLAFSPFAVEYCSSKEKLKVRLEHYPFLSYAASYWGDHLSEEMDAGVRELAQEFLSNSISIISADQAAKDRFYYLHWITDGGAVVRSITRLHAIAAIGRVEFIKDLLAEGADVNVWMGTGSRPLHRAVEGGHVQMVRLLLQAGADVTATEGADRLTPLHVAASQGHASIAQLLLDAGADCDACGGYWKNTPLHLAADKGNVDVARALIERGANVNHRNITSHISRHRRPEEDADGKGGLIQEERGEAPLLLAAGRGDKAFALLLLDNGADVSAINDDNGYTALHCAVDEGHVGLMELLLERGINISAKTFSGNTALHHATKVGNLVIV</sequence>
<dbReference type="InterPro" id="IPR054471">
    <property type="entry name" value="GPIID_WHD"/>
</dbReference>
<comment type="caution">
    <text evidence="5">The sequence shown here is derived from an EMBL/GenBank/DDBJ whole genome shotgun (WGS) entry which is preliminary data.</text>
</comment>
<proteinExistence type="predicted"/>
<dbReference type="Gene3D" id="1.25.40.20">
    <property type="entry name" value="Ankyrin repeat-containing domain"/>
    <property type="match status" value="3"/>
</dbReference>
<dbReference type="InterPro" id="IPR036770">
    <property type="entry name" value="Ankyrin_rpt-contain_sf"/>
</dbReference>
<organism evidence="5 6">
    <name type="scientific">Lasiosphaeris hirsuta</name>
    <dbReference type="NCBI Taxonomy" id="260670"/>
    <lineage>
        <taxon>Eukaryota</taxon>
        <taxon>Fungi</taxon>
        <taxon>Dikarya</taxon>
        <taxon>Ascomycota</taxon>
        <taxon>Pezizomycotina</taxon>
        <taxon>Sordariomycetes</taxon>
        <taxon>Sordariomycetidae</taxon>
        <taxon>Sordariales</taxon>
        <taxon>Lasiosphaeriaceae</taxon>
        <taxon>Lasiosphaeris</taxon>
    </lineage>
</organism>
<dbReference type="Pfam" id="PF22939">
    <property type="entry name" value="WHD_GPIID"/>
    <property type="match status" value="1"/>
</dbReference>
<feature type="repeat" description="ANK" evidence="3">
    <location>
        <begin position="424"/>
        <end position="456"/>
    </location>
</feature>
<evidence type="ECO:0000256" key="1">
    <source>
        <dbReference type="ARBA" id="ARBA00022737"/>
    </source>
</evidence>
<dbReference type="InterPro" id="IPR002110">
    <property type="entry name" value="Ankyrin_rpt"/>
</dbReference>
<feature type="domain" description="GPI inositol-deacylase winged helix" evidence="4">
    <location>
        <begin position="51"/>
        <end position="126"/>
    </location>
</feature>
<dbReference type="PANTHER" id="PTHR24198:SF165">
    <property type="entry name" value="ANKYRIN REPEAT-CONTAINING PROTEIN-RELATED"/>
    <property type="match status" value="1"/>
</dbReference>
<feature type="repeat" description="ANK" evidence="3">
    <location>
        <begin position="265"/>
        <end position="297"/>
    </location>
</feature>
<evidence type="ECO:0000313" key="6">
    <source>
        <dbReference type="Proteomes" id="UP001172102"/>
    </source>
</evidence>
<dbReference type="PROSITE" id="PS50088">
    <property type="entry name" value="ANK_REPEAT"/>
    <property type="match status" value="6"/>
</dbReference>
<gene>
    <name evidence="5" type="ORF">B0H67DRAFT_333159</name>
</gene>
<feature type="repeat" description="ANK" evidence="3">
    <location>
        <begin position="390"/>
        <end position="422"/>
    </location>
</feature>
<keyword evidence="1" id="KW-0677">Repeat</keyword>
<dbReference type="GO" id="GO:0005737">
    <property type="term" value="C:cytoplasm"/>
    <property type="evidence" value="ECO:0007669"/>
    <property type="project" value="TreeGrafter"/>
</dbReference>
<dbReference type="SMART" id="SM00248">
    <property type="entry name" value="ANK"/>
    <property type="match status" value="6"/>
</dbReference>
<dbReference type="SUPFAM" id="SSF48403">
    <property type="entry name" value="Ankyrin repeat"/>
    <property type="match status" value="1"/>
</dbReference>
<evidence type="ECO:0000256" key="3">
    <source>
        <dbReference type="PROSITE-ProRule" id="PRU00023"/>
    </source>
</evidence>
<dbReference type="PROSITE" id="PS50297">
    <property type="entry name" value="ANK_REP_REGION"/>
    <property type="match status" value="6"/>
</dbReference>
<dbReference type="PRINTS" id="PR01415">
    <property type="entry name" value="ANKYRIN"/>
</dbReference>
<evidence type="ECO:0000313" key="5">
    <source>
        <dbReference type="EMBL" id="KAK0708223.1"/>
    </source>
</evidence>
<name>A0AA40A2W5_9PEZI</name>
<feature type="repeat" description="ANK" evidence="3">
    <location>
        <begin position="299"/>
        <end position="331"/>
    </location>
</feature>
<reference evidence="5" key="1">
    <citation type="submission" date="2023-06" db="EMBL/GenBank/DDBJ databases">
        <title>Genome-scale phylogeny and comparative genomics of the fungal order Sordariales.</title>
        <authorList>
            <consortium name="Lawrence Berkeley National Laboratory"/>
            <person name="Hensen N."/>
            <person name="Bonometti L."/>
            <person name="Westerberg I."/>
            <person name="Brannstrom I.O."/>
            <person name="Guillou S."/>
            <person name="Cros-Aarteil S."/>
            <person name="Calhoun S."/>
            <person name="Haridas S."/>
            <person name="Kuo A."/>
            <person name="Mondo S."/>
            <person name="Pangilinan J."/>
            <person name="Riley R."/>
            <person name="Labutti K."/>
            <person name="Andreopoulos B."/>
            <person name="Lipzen A."/>
            <person name="Chen C."/>
            <person name="Yanf M."/>
            <person name="Daum C."/>
            <person name="Ng V."/>
            <person name="Clum A."/>
            <person name="Steindorff A."/>
            <person name="Ohm R."/>
            <person name="Martin F."/>
            <person name="Silar P."/>
            <person name="Natvig D."/>
            <person name="Lalanne C."/>
            <person name="Gautier V."/>
            <person name="Ament-Velasquez S.L."/>
            <person name="Kruys A."/>
            <person name="Hutchinson M.I."/>
            <person name="Powell A.J."/>
            <person name="Barry K."/>
            <person name="Miller A.N."/>
            <person name="Grigoriev I.V."/>
            <person name="Debuchy R."/>
            <person name="Gladieux P."/>
            <person name="Thoren M.H."/>
            <person name="Johannesson H."/>
        </authorList>
    </citation>
    <scope>NUCLEOTIDE SEQUENCE</scope>
    <source>
        <strain evidence="5">SMH4607-1</strain>
    </source>
</reference>
<protein>
    <submittedName>
        <fullName evidence="5">Ankyrin repeat-containing domain protein</fullName>
    </submittedName>
</protein>
<dbReference type="EMBL" id="JAUKUA010000006">
    <property type="protein sequence ID" value="KAK0708223.1"/>
    <property type="molecule type" value="Genomic_DNA"/>
</dbReference>
<evidence type="ECO:0000259" key="4">
    <source>
        <dbReference type="Pfam" id="PF22939"/>
    </source>
</evidence>
<accession>A0AA40A2W5</accession>
<keyword evidence="2 3" id="KW-0040">ANK repeat</keyword>
<dbReference type="Pfam" id="PF12796">
    <property type="entry name" value="Ank_2"/>
    <property type="match status" value="3"/>
</dbReference>
<keyword evidence="6" id="KW-1185">Reference proteome</keyword>
<feature type="repeat" description="ANK" evidence="3">
    <location>
        <begin position="232"/>
        <end position="261"/>
    </location>
</feature>
<evidence type="ECO:0000256" key="2">
    <source>
        <dbReference type="ARBA" id="ARBA00023043"/>
    </source>
</evidence>